<sequence length="52" mass="5863">MRRSICRFEAVTVFYVTQKVSARAALDGSGYEKTGQSQRSVCDIELDHILLL</sequence>
<gene>
    <name evidence="1" type="ORF">Ga0123462_1830</name>
</gene>
<proteinExistence type="predicted"/>
<accession>A0A2K8L5S4</accession>
<evidence type="ECO:0000313" key="1">
    <source>
        <dbReference type="EMBL" id="ATX82675.1"/>
    </source>
</evidence>
<keyword evidence="2" id="KW-1185">Reference proteome</keyword>
<evidence type="ECO:0000313" key="2">
    <source>
        <dbReference type="Proteomes" id="UP000231637"/>
    </source>
</evidence>
<dbReference type="KEGG" id="mfn:Ga0123462_1830"/>
<name>A0A2K8L5S4_9PROT</name>
<dbReference type="EMBL" id="CP018800">
    <property type="protein sequence ID" value="ATX82675.1"/>
    <property type="molecule type" value="Genomic_DNA"/>
</dbReference>
<reference evidence="1 2" key="1">
    <citation type="submission" date="2016-12" db="EMBL/GenBank/DDBJ databases">
        <title>Isolation and genomic insights into novel planktonic Zetaproteobacteria from stratified waters of the Chesapeake Bay.</title>
        <authorList>
            <person name="McAllister S.M."/>
            <person name="Kato S."/>
            <person name="Chan C.S."/>
            <person name="Chiu B.K."/>
            <person name="Field E.K."/>
        </authorList>
    </citation>
    <scope>NUCLEOTIDE SEQUENCE [LARGE SCALE GENOMIC DNA]</scope>
    <source>
        <strain evidence="1 2">CP-8</strain>
    </source>
</reference>
<dbReference type="AlphaFoldDB" id="A0A2K8L5S4"/>
<dbReference type="Proteomes" id="UP000231637">
    <property type="component" value="Chromosome"/>
</dbReference>
<protein>
    <submittedName>
        <fullName evidence="1">Uncharacterized protein</fullName>
    </submittedName>
</protein>
<organism evidence="1 2">
    <name type="scientific">Mariprofundus ferrinatatus</name>
    <dbReference type="NCBI Taxonomy" id="1921087"/>
    <lineage>
        <taxon>Bacteria</taxon>
        <taxon>Pseudomonadati</taxon>
        <taxon>Pseudomonadota</taxon>
        <taxon>Candidatius Mariprofundia</taxon>
        <taxon>Mariprofundales</taxon>
        <taxon>Mariprofundaceae</taxon>
        <taxon>Mariprofundus</taxon>
    </lineage>
</organism>